<keyword evidence="3" id="KW-1185">Reference proteome</keyword>
<dbReference type="Proteomes" id="UP001597180">
    <property type="component" value="Unassembled WGS sequence"/>
</dbReference>
<keyword evidence="1" id="KW-0812">Transmembrane</keyword>
<comment type="caution">
    <text evidence="2">The sequence shown here is derived from an EMBL/GenBank/DDBJ whole genome shotgun (WGS) entry which is preliminary data.</text>
</comment>
<keyword evidence="1" id="KW-0472">Membrane</keyword>
<dbReference type="EMBL" id="JBHTLU010000014">
    <property type="protein sequence ID" value="MFD1221163.1"/>
    <property type="molecule type" value="Genomic_DNA"/>
</dbReference>
<sequence length="77" mass="8876">MKRGKVKIAGITMYCLLMLSIPLLLYFEIQDWLLPGTILVVVMFALGMGMLWLSDYEDEQAAKAKHKHSARMRSMDR</sequence>
<evidence type="ECO:0000313" key="3">
    <source>
        <dbReference type="Proteomes" id="UP001597180"/>
    </source>
</evidence>
<dbReference type="RefSeq" id="WP_079913591.1">
    <property type="nucleotide sequence ID" value="NZ_BAABJG010000029.1"/>
</dbReference>
<proteinExistence type="predicted"/>
<feature type="transmembrane region" description="Helical" evidence="1">
    <location>
        <begin position="7"/>
        <end position="27"/>
    </location>
</feature>
<accession>A0ABW3UJK6</accession>
<evidence type="ECO:0000313" key="2">
    <source>
        <dbReference type="EMBL" id="MFD1221163.1"/>
    </source>
</evidence>
<protein>
    <submittedName>
        <fullName evidence="2">Uncharacterized protein</fullName>
    </submittedName>
</protein>
<reference evidence="3" key="1">
    <citation type="journal article" date="2019" name="Int. J. Syst. Evol. Microbiol.">
        <title>The Global Catalogue of Microorganisms (GCM) 10K type strain sequencing project: providing services to taxonomists for standard genome sequencing and annotation.</title>
        <authorList>
            <consortium name="The Broad Institute Genomics Platform"/>
            <consortium name="The Broad Institute Genome Sequencing Center for Infectious Disease"/>
            <person name="Wu L."/>
            <person name="Ma J."/>
        </authorList>
    </citation>
    <scope>NUCLEOTIDE SEQUENCE [LARGE SCALE GENOMIC DNA]</scope>
    <source>
        <strain evidence="3">CCUG 53270</strain>
    </source>
</reference>
<evidence type="ECO:0000256" key="1">
    <source>
        <dbReference type="SAM" id="Phobius"/>
    </source>
</evidence>
<name>A0ABW3UJK6_9BACL</name>
<organism evidence="2 3">
    <name type="scientific">Paenibacillus vulneris</name>
    <dbReference type="NCBI Taxonomy" id="1133364"/>
    <lineage>
        <taxon>Bacteria</taxon>
        <taxon>Bacillati</taxon>
        <taxon>Bacillota</taxon>
        <taxon>Bacilli</taxon>
        <taxon>Bacillales</taxon>
        <taxon>Paenibacillaceae</taxon>
        <taxon>Paenibacillus</taxon>
    </lineage>
</organism>
<gene>
    <name evidence="2" type="ORF">ACFQ4B_13635</name>
</gene>
<keyword evidence="1" id="KW-1133">Transmembrane helix</keyword>
<feature type="transmembrane region" description="Helical" evidence="1">
    <location>
        <begin position="33"/>
        <end position="53"/>
    </location>
</feature>